<gene>
    <name evidence="1" type="ORF">IGA_03661</name>
</gene>
<protein>
    <recommendedName>
        <fullName evidence="3">Transposase</fullName>
    </recommendedName>
</protein>
<organism evidence="1 2">
    <name type="scientific">Bacillus cereus HuA3-9</name>
    <dbReference type="NCBI Taxonomy" id="1053205"/>
    <lineage>
        <taxon>Bacteria</taxon>
        <taxon>Bacillati</taxon>
        <taxon>Bacillota</taxon>
        <taxon>Bacilli</taxon>
        <taxon>Bacillales</taxon>
        <taxon>Bacillaceae</taxon>
        <taxon>Bacillus</taxon>
        <taxon>Bacillus cereus group</taxon>
    </lineage>
</organism>
<dbReference type="Proteomes" id="UP000014003">
    <property type="component" value="Unassembled WGS sequence"/>
</dbReference>
<evidence type="ECO:0000313" key="1">
    <source>
        <dbReference type="EMBL" id="EOO16131.1"/>
    </source>
</evidence>
<accession>R8CX12</accession>
<reference evidence="1 2" key="1">
    <citation type="submission" date="2012-12" db="EMBL/GenBank/DDBJ databases">
        <title>The Genome Sequence of Bacillus cereus HuA3-9.</title>
        <authorList>
            <consortium name="The Broad Institute Genome Sequencing Platform"/>
            <consortium name="The Broad Institute Genome Sequencing Center for Infectious Disease"/>
            <person name="Feldgarden M."/>
            <person name="Van der Auwera G.A."/>
            <person name="Mahillon J."/>
            <person name="Duprez V."/>
            <person name="Timmery S."/>
            <person name="Mattelet C."/>
            <person name="Dierick K."/>
            <person name="Sun M."/>
            <person name="Yu Z."/>
            <person name="Zhu L."/>
            <person name="Hu X."/>
            <person name="Shank E.B."/>
            <person name="Swiecicka I."/>
            <person name="Hansen B.M."/>
            <person name="Andrup L."/>
            <person name="Walker B."/>
            <person name="Young S.K."/>
            <person name="Zeng Q."/>
            <person name="Gargeya S."/>
            <person name="Fitzgerald M."/>
            <person name="Haas B."/>
            <person name="Abouelleil A."/>
            <person name="Alvarado L."/>
            <person name="Arachchi H.M."/>
            <person name="Berlin A.M."/>
            <person name="Chapman S.B."/>
            <person name="Dewar J."/>
            <person name="Goldberg J."/>
            <person name="Griggs A."/>
            <person name="Gujja S."/>
            <person name="Hansen M."/>
            <person name="Howarth C."/>
            <person name="Imamovic A."/>
            <person name="Larimer J."/>
            <person name="McCowan C."/>
            <person name="Murphy C."/>
            <person name="Neiman D."/>
            <person name="Pearson M."/>
            <person name="Priest M."/>
            <person name="Roberts A."/>
            <person name="Saif S."/>
            <person name="Shea T."/>
            <person name="Sisk P."/>
            <person name="Sykes S."/>
            <person name="Wortman J."/>
            <person name="Nusbaum C."/>
            <person name="Birren B."/>
        </authorList>
    </citation>
    <scope>NUCLEOTIDE SEQUENCE [LARGE SCALE GENOMIC DNA]</scope>
    <source>
        <strain evidence="1 2">HuA3-9</strain>
    </source>
</reference>
<dbReference type="RefSeq" id="WP_016096252.1">
    <property type="nucleotide sequence ID" value="NZ_KB976146.1"/>
</dbReference>
<sequence>MYTNKEIMDQLGIKNKAWINTWMKWHPEGETNHFSRPVGKQSTLQKASEEGITKVEKLQIENRKLKMQIDILKNTTKSRLVG</sequence>
<evidence type="ECO:0000313" key="2">
    <source>
        <dbReference type="Proteomes" id="UP000014003"/>
    </source>
</evidence>
<dbReference type="EMBL" id="AHDZ01000031">
    <property type="protein sequence ID" value="EOO16131.1"/>
    <property type="molecule type" value="Genomic_DNA"/>
</dbReference>
<dbReference type="InterPro" id="IPR009057">
    <property type="entry name" value="Homeodomain-like_sf"/>
</dbReference>
<dbReference type="SUPFAM" id="SSF46689">
    <property type="entry name" value="Homeodomain-like"/>
    <property type="match status" value="1"/>
</dbReference>
<dbReference type="HOGENOM" id="CLU_161842_1_1_9"/>
<name>R8CX12_BACCE</name>
<comment type="caution">
    <text evidence="1">The sequence shown here is derived from an EMBL/GenBank/DDBJ whole genome shotgun (WGS) entry which is preliminary data.</text>
</comment>
<proteinExistence type="predicted"/>
<dbReference type="AlphaFoldDB" id="R8CX12"/>
<evidence type="ECO:0008006" key="3">
    <source>
        <dbReference type="Google" id="ProtNLM"/>
    </source>
</evidence>
<dbReference type="PATRIC" id="fig|1053205.3.peg.3693"/>